<keyword evidence="3" id="KW-1185">Reference proteome</keyword>
<dbReference type="Pfam" id="PF14300">
    <property type="entry name" value="DMP19"/>
    <property type="match status" value="1"/>
</dbReference>
<organism evidence="2 3">
    <name type="scientific">Flavobacterium tibetense</name>
    <dbReference type="NCBI Taxonomy" id="2233533"/>
    <lineage>
        <taxon>Bacteria</taxon>
        <taxon>Pseudomonadati</taxon>
        <taxon>Bacteroidota</taxon>
        <taxon>Flavobacteriia</taxon>
        <taxon>Flavobacteriales</taxon>
        <taxon>Flavobacteriaceae</taxon>
        <taxon>Flavobacterium</taxon>
    </lineage>
</organism>
<gene>
    <name evidence="2" type="ORF">DPN68_00985</name>
</gene>
<dbReference type="AlphaFoldDB" id="A0A365P5J0"/>
<protein>
    <recommendedName>
        <fullName evidence="1">DNA mimic protein DMP19 C-terminal domain-containing protein</fullName>
    </recommendedName>
</protein>
<evidence type="ECO:0000313" key="2">
    <source>
        <dbReference type="EMBL" id="RBA29832.1"/>
    </source>
</evidence>
<dbReference type="OrthoDB" id="7989464at2"/>
<dbReference type="InterPro" id="IPR025402">
    <property type="entry name" value="DMP19_C"/>
</dbReference>
<proteinExistence type="predicted"/>
<sequence>MKKIIYILFIFTLTNCNQMSEIEKALLIEDQTESILTIYDILWKKTEPFDDFENLNEEEINFLYLEILEAEINNGGFDQYFFNSSGDYAIEALEALKKIGAFKTAKIVEEAYSHFPENPIPKDNEKRQEILVAIDLKVSEKWKLLEDEFYSNDENIGELVLSYVKNNIERFK</sequence>
<dbReference type="Gene3D" id="1.20.1420.60">
    <property type="match status" value="1"/>
</dbReference>
<evidence type="ECO:0000313" key="3">
    <source>
        <dbReference type="Proteomes" id="UP000253319"/>
    </source>
</evidence>
<dbReference type="RefSeq" id="WP_113987714.1">
    <property type="nucleotide sequence ID" value="NZ_QLST01000001.1"/>
</dbReference>
<dbReference type="EMBL" id="QLST01000001">
    <property type="protein sequence ID" value="RBA29832.1"/>
    <property type="molecule type" value="Genomic_DNA"/>
</dbReference>
<dbReference type="Proteomes" id="UP000253319">
    <property type="component" value="Unassembled WGS sequence"/>
</dbReference>
<feature type="domain" description="DNA mimic protein DMP19 C-terminal" evidence="1">
    <location>
        <begin position="53"/>
        <end position="167"/>
    </location>
</feature>
<reference evidence="2 3" key="1">
    <citation type="submission" date="2018-06" db="EMBL/GenBank/DDBJ databases">
        <title>Flavobacterium tibetense sp. nov., isolated from a wetland YonghuCo on Tibetan Plateau.</title>
        <authorList>
            <person name="Xing P."/>
            <person name="Phurbu D."/>
            <person name="Lu H."/>
        </authorList>
    </citation>
    <scope>NUCLEOTIDE SEQUENCE [LARGE SCALE GENOMIC DNA]</scope>
    <source>
        <strain evidence="2 3">YH5</strain>
    </source>
</reference>
<name>A0A365P5J0_9FLAO</name>
<accession>A0A365P5J0</accession>
<comment type="caution">
    <text evidence="2">The sequence shown here is derived from an EMBL/GenBank/DDBJ whole genome shotgun (WGS) entry which is preliminary data.</text>
</comment>
<evidence type="ECO:0000259" key="1">
    <source>
        <dbReference type="Pfam" id="PF14300"/>
    </source>
</evidence>